<evidence type="ECO:0000256" key="3">
    <source>
        <dbReference type="SAM" id="SignalP"/>
    </source>
</evidence>
<protein>
    <submittedName>
        <fullName evidence="5">ABC transporter substrate-binding protein</fullName>
    </submittedName>
</protein>
<feature type="chain" id="PRO_5047505804" evidence="3">
    <location>
        <begin position="27"/>
        <end position="420"/>
    </location>
</feature>
<dbReference type="InterPro" id="IPR028081">
    <property type="entry name" value="Leu-bd"/>
</dbReference>
<keyword evidence="2 3" id="KW-0732">Signal</keyword>
<proteinExistence type="inferred from homology"/>
<dbReference type="PANTHER" id="PTHR47235">
    <property type="entry name" value="BLR6548 PROTEIN"/>
    <property type="match status" value="1"/>
</dbReference>
<keyword evidence="6" id="KW-1185">Reference proteome</keyword>
<dbReference type="Gene3D" id="3.40.50.2300">
    <property type="match status" value="2"/>
</dbReference>
<dbReference type="Proteomes" id="UP000233565">
    <property type="component" value="Unassembled WGS sequence"/>
</dbReference>
<evidence type="ECO:0000313" key="6">
    <source>
        <dbReference type="Proteomes" id="UP000233565"/>
    </source>
</evidence>
<comment type="similarity">
    <text evidence="1">Belongs to the leucine-binding protein family.</text>
</comment>
<dbReference type="InterPro" id="IPR028082">
    <property type="entry name" value="Peripla_BP_I"/>
</dbReference>
<dbReference type="PANTHER" id="PTHR47235:SF1">
    <property type="entry name" value="BLR6548 PROTEIN"/>
    <property type="match status" value="1"/>
</dbReference>
<dbReference type="SUPFAM" id="SSF53822">
    <property type="entry name" value="Periplasmic binding protein-like I"/>
    <property type="match status" value="1"/>
</dbReference>
<evidence type="ECO:0000256" key="2">
    <source>
        <dbReference type="ARBA" id="ARBA00022729"/>
    </source>
</evidence>
<sequence length="420" mass="43812">MIGEAVKRKIAKSVSLALGLALLATACGDDGGGESSEGSSGEDIVIGVAGARVGPIANVGEGVGEAVNDWFEMVNANGGINGRKVKIEEIETKYEVPPALEAFARFQQSGAVMVAVEGTALSDALTPVSEQSKIPIIFPGQGNLDTLDGEAFPYAFPAGPLYAHQATATVQQQVDELGSDISIGCVAWEPPPGREYCEGVKNATESLGAEFAGEVVIPAAAADVDAQVRGAVALDADVVLHAAIFGQAVLLLKGLCDQAPDLPVGAWHWAITQNEINGAGAECMEGKFGASMSTLPSDEPEAVQMLRDYWEESGSDPNPVLEENSLYGNGLYIATVIEEGIRQALEIVGDDGEVTGEVMKQALESIDGYEGYGVACPITMSEKDHSGNRAVNIYEIRDGSWDRIGDCVTGPPVSNEPDVS</sequence>
<organism evidence="5 6">
    <name type="scientific">Nocardioides alpinus</name>
    <dbReference type="NCBI Taxonomy" id="748909"/>
    <lineage>
        <taxon>Bacteria</taxon>
        <taxon>Bacillati</taxon>
        <taxon>Actinomycetota</taxon>
        <taxon>Actinomycetes</taxon>
        <taxon>Propionibacteriales</taxon>
        <taxon>Nocardioidaceae</taxon>
        <taxon>Nocardioides</taxon>
    </lineage>
</organism>
<accession>A0ABX4QRT6</accession>
<comment type="caution">
    <text evidence="5">The sequence shown here is derived from an EMBL/GenBank/DDBJ whole genome shotgun (WGS) entry which is preliminary data.</text>
</comment>
<feature type="domain" description="Leucine-binding protein" evidence="4">
    <location>
        <begin position="44"/>
        <end position="399"/>
    </location>
</feature>
<dbReference type="Pfam" id="PF13458">
    <property type="entry name" value="Peripla_BP_6"/>
    <property type="match status" value="1"/>
</dbReference>
<reference evidence="5 6" key="1">
    <citation type="submission" date="2017-12" db="EMBL/GenBank/DDBJ databases">
        <title>Pharmacopeia of the Arctic Ocean.</title>
        <authorList>
            <person name="Collins E."/>
            <person name="Ducluzeau A.-L."/>
        </authorList>
    </citation>
    <scope>NUCLEOTIDE SEQUENCE [LARGE SCALE GENOMIC DNA]</scope>
    <source>
        <strain evidence="5 6">DSM 23325</strain>
    </source>
</reference>
<feature type="signal peptide" evidence="3">
    <location>
        <begin position="1"/>
        <end position="26"/>
    </location>
</feature>
<evidence type="ECO:0000313" key="5">
    <source>
        <dbReference type="EMBL" id="PKH37269.1"/>
    </source>
</evidence>
<name>A0ABX4QRT6_9ACTN</name>
<dbReference type="EMBL" id="PJBV01000035">
    <property type="protein sequence ID" value="PKH37269.1"/>
    <property type="molecule type" value="Genomic_DNA"/>
</dbReference>
<evidence type="ECO:0000256" key="1">
    <source>
        <dbReference type="ARBA" id="ARBA00010062"/>
    </source>
</evidence>
<evidence type="ECO:0000259" key="4">
    <source>
        <dbReference type="Pfam" id="PF13458"/>
    </source>
</evidence>
<dbReference type="PROSITE" id="PS51257">
    <property type="entry name" value="PROKAR_LIPOPROTEIN"/>
    <property type="match status" value="1"/>
</dbReference>
<gene>
    <name evidence="5" type="ORF">CXG46_17510</name>
</gene>